<reference evidence="2" key="2">
    <citation type="submission" date="2018-03" db="EMBL/GenBank/DDBJ databases">
        <title>The Triticum urartu genome reveals the dynamic nature of wheat genome evolution.</title>
        <authorList>
            <person name="Ling H."/>
            <person name="Ma B."/>
            <person name="Shi X."/>
            <person name="Liu H."/>
            <person name="Dong L."/>
            <person name="Sun H."/>
            <person name="Cao Y."/>
            <person name="Gao Q."/>
            <person name="Zheng S."/>
            <person name="Li Y."/>
            <person name="Yu Y."/>
            <person name="Du H."/>
            <person name="Qi M."/>
            <person name="Li Y."/>
            <person name="Yu H."/>
            <person name="Cui Y."/>
            <person name="Wang N."/>
            <person name="Chen C."/>
            <person name="Wu H."/>
            <person name="Zhao Y."/>
            <person name="Zhang J."/>
            <person name="Li Y."/>
            <person name="Zhou W."/>
            <person name="Zhang B."/>
            <person name="Hu W."/>
            <person name="Eijk M."/>
            <person name="Tang J."/>
            <person name="Witsenboer H."/>
            <person name="Zhao S."/>
            <person name="Li Z."/>
            <person name="Zhang A."/>
            <person name="Wang D."/>
            <person name="Liang C."/>
        </authorList>
    </citation>
    <scope>NUCLEOTIDE SEQUENCE [LARGE SCALE GENOMIC DNA]</scope>
    <source>
        <strain evidence="2">cv. G1812</strain>
    </source>
</reference>
<sequence length="287" mass="30751">MIFLQEARGGGGCHHGDQAPPSGADGGGGTGGRGIFLVLVVARGRLGCPLGRRGLLAGGRRRGRRGLGAEEVHGQQHLVDGVDGERPGGAQRGADGGVDDPRGDVDGAVAGGGDVDGAGPVGAGGLGADGVAGGLEGLHGVEGGDDVGLHQRHLVLLRERVEGARLEAVEGVVGGGEHREARVGVVGLRVQLRVLLRRRHQPDELGVLPVLLQHRRHVRRRGRLGRRPRRRRVRRLGRLGRRGRRLLAQRRRHRRQQHRQQDEGSPGRRHCWRSGARSRRWLAVWLG</sequence>
<evidence type="ECO:0000313" key="2">
    <source>
        <dbReference type="EnsemblPlants" id="TuG1812G0100004351.01.T01.cds384344"/>
    </source>
</evidence>
<dbReference type="Gramene" id="TuG1812G0100004351.01.T01">
    <property type="protein sequence ID" value="TuG1812G0100004351.01.T01.cds384344"/>
    <property type="gene ID" value="TuG1812G0100004351.01"/>
</dbReference>
<accession>A0A8R7K4F4</accession>
<feature type="region of interest" description="Disordered" evidence="1">
    <location>
        <begin position="247"/>
        <end position="271"/>
    </location>
</feature>
<protein>
    <submittedName>
        <fullName evidence="2">Uncharacterized protein</fullName>
    </submittedName>
</protein>
<feature type="region of interest" description="Disordered" evidence="1">
    <location>
        <begin position="6"/>
        <end position="28"/>
    </location>
</feature>
<feature type="region of interest" description="Disordered" evidence="1">
    <location>
        <begin position="59"/>
        <end position="105"/>
    </location>
</feature>
<dbReference type="EnsemblPlants" id="TuG1812G0100004351.01.T01">
    <property type="protein sequence ID" value="TuG1812G0100004351.01.T01.cds384344"/>
    <property type="gene ID" value="TuG1812G0100004351.01"/>
</dbReference>
<dbReference type="AlphaFoldDB" id="A0A8R7K4F4"/>
<feature type="compositionally biased region" description="Basic residues" evidence="1">
    <location>
        <begin position="247"/>
        <end position="258"/>
    </location>
</feature>
<evidence type="ECO:0000256" key="1">
    <source>
        <dbReference type="SAM" id="MobiDB-lite"/>
    </source>
</evidence>
<name>A0A8R7K4F4_TRIUA</name>
<organism evidence="2 3">
    <name type="scientific">Triticum urartu</name>
    <name type="common">Red wild einkorn</name>
    <name type="synonym">Crithodium urartu</name>
    <dbReference type="NCBI Taxonomy" id="4572"/>
    <lineage>
        <taxon>Eukaryota</taxon>
        <taxon>Viridiplantae</taxon>
        <taxon>Streptophyta</taxon>
        <taxon>Embryophyta</taxon>
        <taxon>Tracheophyta</taxon>
        <taxon>Spermatophyta</taxon>
        <taxon>Magnoliopsida</taxon>
        <taxon>Liliopsida</taxon>
        <taxon>Poales</taxon>
        <taxon>Poaceae</taxon>
        <taxon>BOP clade</taxon>
        <taxon>Pooideae</taxon>
        <taxon>Triticodae</taxon>
        <taxon>Triticeae</taxon>
        <taxon>Triticinae</taxon>
        <taxon>Triticum</taxon>
    </lineage>
</organism>
<evidence type="ECO:0000313" key="3">
    <source>
        <dbReference type="Proteomes" id="UP000015106"/>
    </source>
</evidence>
<reference evidence="3" key="1">
    <citation type="journal article" date="2013" name="Nature">
        <title>Draft genome of the wheat A-genome progenitor Triticum urartu.</title>
        <authorList>
            <person name="Ling H.Q."/>
            <person name="Zhao S."/>
            <person name="Liu D."/>
            <person name="Wang J."/>
            <person name="Sun H."/>
            <person name="Zhang C."/>
            <person name="Fan H."/>
            <person name="Li D."/>
            <person name="Dong L."/>
            <person name="Tao Y."/>
            <person name="Gao C."/>
            <person name="Wu H."/>
            <person name="Li Y."/>
            <person name="Cui Y."/>
            <person name="Guo X."/>
            <person name="Zheng S."/>
            <person name="Wang B."/>
            <person name="Yu K."/>
            <person name="Liang Q."/>
            <person name="Yang W."/>
            <person name="Lou X."/>
            <person name="Chen J."/>
            <person name="Feng M."/>
            <person name="Jian J."/>
            <person name="Zhang X."/>
            <person name="Luo G."/>
            <person name="Jiang Y."/>
            <person name="Liu J."/>
            <person name="Wang Z."/>
            <person name="Sha Y."/>
            <person name="Zhang B."/>
            <person name="Wu H."/>
            <person name="Tang D."/>
            <person name="Shen Q."/>
            <person name="Xue P."/>
            <person name="Zou S."/>
            <person name="Wang X."/>
            <person name="Liu X."/>
            <person name="Wang F."/>
            <person name="Yang Y."/>
            <person name="An X."/>
            <person name="Dong Z."/>
            <person name="Zhang K."/>
            <person name="Zhang X."/>
            <person name="Luo M.C."/>
            <person name="Dvorak J."/>
            <person name="Tong Y."/>
            <person name="Wang J."/>
            <person name="Yang H."/>
            <person name="Li Z."/>
            <person name="Wang D."/>
            <person name="Zhang A."/>
            <person name="Wang J."/>
        </authorList>
    </citation>
    <scope>NUCLEOTIDE SEQUENCE</scope>
    <source>
        <strain evidence="3">cv. G1812</strain>
    </source>
</reference>
<dbReference type="Proteomes" id="UP000015106">
    <property type="component" value="Chromosome 1"/>
</dbReference>
<keyword evidence="3" id="KW-1185">Reference proteome</keyword>
<reference evidence="2" key="3">
    <citation type="submission" date="2022-06" db="UniProtKB">
        <authorList>
            <consortium name="EnsemblPlants"/>
        </authorList>
    </citation>
    <scope>IDENTIFICATION</scope>
</reference>
<proteinExistence type="predicted"/>